<feature type="region of interest" description="Disordered" evidence="1">
    <location>
        <begin position="44"/>
        <end position="64"/>
    </location>
</feature>
<accession>X1NEL6</accession>
<evidence type="ECO:0000313" key="2">
    <source>
        <dbReference type="EMBL" id="GAI28661.1"/>
    </source>
</evidence>
<evidence type="ECO:0008006" key="3">
    <source>
        <dbReference type="Google" id="ProtNLM"/>
    </source>
</evidence>
<evidence type="ECO:0000256" key="1">
    <source>
        <dbReference type="SAM" id="MobiDB-lite"/>
    </source>
</evidence>
<protein>
    <recommendedName>
        <fullName evidence="3">Cyclodeaminase/cyclohydrolase domain-containing protein</fullName>
    </recommendedName>
</protein>
<dbReference type="EMBL" id="BARV01023195">
    <property type="protein sequence ID" value="GAI28661.1"/>
    <property type="molecule type" value="Genomic_DNA"/>
</dbReference>
<proteinExistence type="predicted"/>
<sequence length="64" mass="7264">MTLEKAIETSIPLLREFRPRLNPAERKAVELGIEALKRCKELEASTNFSPMRPLPGETSNQVKK</sequence>
<organism evidence="2">
    <name type="scientific">marine sediment metagenome</name>
    <dbReference type="NCBI Taxonomy" id="412755"/>
    <lineage>
        <taxon>unclassified sequences</taxon>
        <taxon>metagenomes</taxon>
        <taxon>ecological metagenomes</taxon>
    </lineage>
</organism>
<name>X1NEL6_9ZZZZ</name>
<reference evidence="2" key="1">
    <citation type="journal article" date="2014" name="Front. Microbiol.">
        <title>High frequency of phylogenetically diverse reductive dehalogenase-homologous genes in deep subseafloor sedimentary metagenomes.</title>
        <authorList>
            <person name="Kawai M."/>
            <person name="Futagami T."/>
            <person name="Toyoda A."/>
            <person name="Takaki Y."/>
            <person name="Nishi S."/>
            <person name="Hori S."/>
            <person name="Arai W."/>
            <person name="Tsubouchi T."/>
            <person name="Morono Y."/>
            <person name="Uchiyama I."/>
            <person name="Ito T."/>
            <person name="Fujiyama A."/>
            <person name="Inagaki F."/>
            <person name="Takami H."/>
        </authorList>
    </citation>
    <scope>NUCLEOTIDE SEQUENCE</scope>
    <source>
        <strain evidence="2">Expedition CK06-06</strain>
    </source>
</reference>
<gene>
    <name evidence="2" type="ORF">S06H3_38099</name>
</gene>
<dbReference type="AlphaFoldDB" id="X1NEL6"/>
<comment type="caution">
    <text evidence="2">The sequence shown here is derived from an EMBL/GenBank/DDBJ whole genome shotgun (WGS) entry which is preliminary data.</text>
</comment>